<gene>
    <name evidence="1" type="ORF">MACH26_20200</name>
</gene>
<reference evidence="1" key="1">
    <citation type="submission" date="2023-01" db="EMBL/GenBank/DDBJ databases">
        <title>Complete genome sequence of Planctobacterium marinum strain Dej080120_11.</title>
        <authorList>
            <person name="Ueki S."/>
            <person name="Maruyama F."/>
        </authorList>
    </citation>
    <scope>NUCLEOTIDE SEQUENCE</scope>
    <source>
        <strain evidence="1">Dej080120_11</strain>
    </source>
</reference>
<proteinExistence type="predicted"/>
<evidence type="ECO:0000313" key="1">
    <source>
        <dbReference type="EMBL" id="BDX06499.1"/>
    </source>
</evidence>
<sequence>MATSKMTFDSADDNDQWTRKNNTNLYLLDRSLSRIRSKDGRSKIRKMRKEKN</sequence>
<dbReference type="AlphaFoldDB" id="A0AA48KSH9"/>
<dbReference type="EMBL" id="AP027272">
    <property type="protein sequence ID" value="BDX06499.1"/>
    <property type="molecule type" value="Genomic_DNA"/>
</dbReference>
<evidence type="ECO:0000313" key="2">
    <source>
        <dbReference type="Proteomes" id="UP001333710"/>
    </source>
</evidence>
<organism evidence="1 2">
    <name type="scientific">Planctobacterium marinum</name>
    <dbReference type="NCBI Taxonomy" id="1631968"/>
    <lineage>
        <taxon>Bacteria</taxon>
        <taxon>Pseudomonadati</taxon>
        <taxon>Pseudomonadota</taxon>
        <taxon>Gammaproteobacteria</taxon>
        <taxon>Alteromonadales</taxon>
        <taxon>Alteromonadaceae</taxon>
        <taxon>Planctobacterium</taxon>
    </lineage>
</organism>
<dbReference type="KEGG" id="pmaw:MACH26_20200"/>
<keyword evidence="2" id="KW-1185">Reference proteome</keyword>
<dbReference type="Proteomes" id="UP001333710">
    <property type="component" value="Chromosome"/>
</dbReference>
<dbReference type="RefSeq" id="WP_338292515.1">
    <property type="nucleotide sequence ID" value="NZ_AP027272.1"/>
</dbReference>
<protein>
    <submittedName>
        <fullName evidence="1">Uncharacterized protein</fullName>
    </submittedName>
</protein>
<name>A0AA48KSH9_9ALTE</name>
<accession>A0AA48KSH9</accession>